<feature type="domain" description="Ketoreductase" evidence="4">
    <location>
        <begin position="7"/>
        <end position="172"/>
    </location>
</feature>
<dbReference type="Proteomes" id="UP001279642">
    <property type="component" value="Unassembled WGS sequence"/>
</dbReference>
<dbReference type="PRINTS" id="PR00080">
    <property type="entry name" value="SDRFAMILY"/>
</dbReference>
<comment type="similarity">
    <text evidence="1">Belongs to the short-chain dehydrogenases/reductases (SDR) family.</text>
</comment>
<keyword evidence="3" id="KW-0520">NAD</keyword>
<evidence type="ECO:0000259" key="4">
    <source>
        <dbReference type="SMART" id="SM00822"/>
    </source>
</evidence>
<evidence type="ECO:0000313" key="5">
    <source>
        <dbReference type="EMBL" id="MDY0881795.1"/>
    </source>
</evidence>
<dbReference type="InterPro" id="IPR002347">
    <property type="entry name" value="SDR_fam"/>
</dbReference>
<organism evidence="5 6">
    <name type="scientific">Dongia soli</name>
    <dbReference type="NCBI Taxonomy" id="600628"/>
    <lineage>
        <taxon>Bacteria</taxon>
        <taxon>Pseudomonadati</taxon>
        <taxon>Pseudomonadota</taxon>
        <taxon>Alphaproteobacteria</taxon>
        <taxon>Rhodospirillales</taxon>
        <taxon>Dongiaceae</taxon>
        <taxon>Dongia</taxon>
    </lineage>
</organism>
<dbReference type="SMART" id="SM00822">
    <property type="entry name" value="PKS_KR"/>
    <property type="match status" value="1"/>
</dbReference>
<dbReference type="PRINTS" id="PR00081">
    <property type="entry name" value="GDHRDH"/>
</dbReference>
<accession>A0ABU5E859</accession>
<evidence type="ECO:0000313" key="6">
    <source>
        <dbReference type="Proteomes" id="UP001279642"/>
    </source>
</evidence>
<dbReference type="InterPro" id="IPR036291">
    <property type="entry name" value="NAD(P)-bd_dom_sf"/>
</dbReference>
<reference evidence="5 6" key="1">
    <citation type="journal article" date="2016" name="Antonie Van Leeuwenhoek">
        <title>Dongia soli sp. nov., isolated from soil from Dokdo, Korea.</title>
        <authorList>
            <person name="Kim D.U."/>
            <person name="Lee H."/>
            <person name="Kim H."/>
            <person name="Kim S.G."/>
            <person name="Ka J.O."/>
        </authorList>
    </citation>
    <scope>NUCLEOTIDE SEQUENCE [LARGE SCALE GENOMIC DNA]</scope>
    <source>
        <strain evidence="5 6">D78</strain>
    </source>
</reference>
<comment type="caution">
    <text evidence="5">The sequence shown here is derived from an EMBL/GenBank/DDBJ whole genome shotgun (WGS) entry which is preliminary data.</text>
</comment>
<sequence>MGDLTGKSAIVTGATSGIGLAIAERLSAEGAQLMLTGRNQAAGDEIASRLGAKFMAGDIADPAFPDKLIAATMAAFGRIDILVNNAGIARRGSVLETSDADWQAVMDVNVTAVMRCSRAALRHMIAAGKGSIVSIASDWGVVAGKREAAYCASKGAVVQLTKAMALDHGPQGIRVNAVCPGDVETPMLLEGIQSGGEKAAEGLARKGASFPLGRVGQPDEIAQVVAFLASDRASYVTGAAWLVDGGNTAT</sequence>
<dbReference type="PANTHER" id="PTHR24321">
    <property type="entry name" value="DEHYDROGENASES, SHORT CHAIN"/>
    <property type="match status" value="1"/>
</dbReference>
<name>A0ABU5E859_9PROT</name>
<proteinExistence type="inferred from homology"/>
<dbReference type="RefSeq" id="WP_320506843.1">
    <property type="nucleotide sequence ID" value="NZ_JAXCLW010000001.1"/>
</dbReference>
<evidence type="ECO:0000256" key="1">
    <source>
        <dbReference type="ARBA" id="ARBA00006484"/>
    </source>
</evidence>
<dbReference type="InterPro" id="IPR057326">
    <property type="entry name" value="KR_dom"/>
</dbReference>
<dbReference type="GO" id="GO:0016491">
    <property type="term" value="F:oxidoreductase activity"/>
    <property type="evidence" value="ECO:0007669"/>
    <property type="project" value="UniProtKB-KW"/>
</dbReference>
<evidence type="ECO:0000256" key="3">
    <source>
        <dbReference type="ARBA" id="ARBA00023027"/>
    </source>
</evidence>
<dbReference type="InterPro" id="IPR020904">
    <property type="entry name" value="Sc_DH/Rdtase_CS"/>
</dbReference>
<dbReference type="PROSITE" id="PS00061">
    <property type="entry name" value="ADH_SHORT"/>
    <property type="match status" value="1"/>
</dbReference>
<gene>
    <name evidence="5" type="ORF">SMD27_02990</name>
</gene>
<dbReference type="Pfam" id="PF13561">
    <property type="entry name" value="adh_short_C2"/>
    <property type="match status" value="1"/>
</dbReference>
<dbReference type="EMBL" id="JAXCLW010000001">
    <property type="protein sequence ID" value="MDY0881795.1"/>
    <property type="molecule type" value="Genomic_DNA"/>
</dbReference>
<keyword evidence="6" id="KW-1185">Reference proteome</keyword>
<dbReference type="PANTHER" id="PTHR24321:SF8">
    <property type="entry name" value="ESTRADIOL 17-BETA-DEHYDROGENASE 8-RELATED"/>
    <property type="match status" value="1"/>
</dbReference>
<dbReference type="EC" id="1.-.-.-" evidence="5"/>
<dbReference type="Gene3D" id="3.40.50.720">
    <property type="entry name" value="NAD(P)-binding Rossmann-like Domain"/>
    <property type="match status" value="1"/>
</dbReference>
<dbReference type="SUPFAM" id="SSF51735">
    <property type="entry name" value="NAD(P)-binding Rossmann-fold domains"/>
    <property type="match status" value="1"/>
</dbReference>
<keyword evidence="2 5" id="KW-0560">Oxidoreductase</keyword>
<dbReference type="CDD" id="cd05233">
    <property type="entry name" value="SDR_c"/>
    <property type="match status" value="1"/>
</dbReference>
<dbReference type="NCBIfam" id="NF005559">
    <property type="entry name" value="PRK07231.1"/>
    <property type="match status" value="1"/>
</dbReference>
<protein>
    <submittedName>
        <fullName evidence="5">SDR family oxidoreductase</fullName>
        <ecNumber evidence="5">1.-.-.-</ecNumber>
    </submittedName>
</protein>
<evidence type="ECO:0000256" key="2">
    <source>
        <dbReference type="ARBA" id="ARBA00023002"/>
    </source>
</evidence>